<keyword evidence="5" id="KW-1185">Reference proteome</keyword>
<dbReference type="PANTHER" id="PTHR34351:SF1">
    <property type="entry name" value="SLR1927 PROTEIN"/>
    <property type="match status" value="1"/>
</dbReference>
<evidence type="ECO:0000313" key="5">
    <source>
        <dbReference type="Proteomes" id="UP000664382"/>
    </source>
</evidence>
<dbReference type="AlphaFoldDB" id="A0A939S8Z5"/>
<reference evidence="4" key="1">
    <citation type="submission" date="2021-03" db="EMBL/GenBank/DDBJ databases">
        <title>Leucobacter chromiisoli sp. nov., isolated from chromium-containing soil of chemical plant.</title>
        <authorList>
            <person name="Xu Z."/>
        </authorList>
    </citation>
    <scope>NUCLEOTIDE SEQUENCE</scope>
    <source>
        <strain evidence="4">S27</strain>
    </source>
</reference>
<sequence length="382" mass="40687">MTLPIALTRRGWGLLIGAAALWAAWLVIGIRDIWYLIAMLVALLLLGISAALVLPALARFEVALSPTDPTPTAGETVRLTALVRHRARSALRCRALWSIAGRRDATPLQVDPGEPALAQRGWEAIGRGPVRARVSAITVFDPLGFIARNVRAGAETELLVLPRTLPALSELLRDAGRVSGTGSSSGTRMWRSDSGAPAGSVRDYRSGDSLRQIHWKQTARQGELLVKLHETASSASRSLLLVTASDAYADDDDFELAVAAAATLGSLWLRDGHLVELRLEAGRPLLCASEGELLRALSHVQLRHDDRTAPASDLASAPQAVVTGELDERLALELARLGRGGLLLARRRRIGAAAPMEWSFIGIPGPAASAERAAEAAEAPEG</sequence>
<keyword evidence="2" id="KW-0812">Transmembrane</keyword>
<feature type="compositionally biased region" description="Low complexity" evidence="1">
    <location>
        <begin position="179"/>
        <end position="188"/>
    </location>
</feature>
<protein>
    <submittedName>
        <fullName evidence="4">DUF58 domain-containing protein</fullName>
    </submittedName>
</protein>
<evidence type="ECO:0000256" key="1">
    <source>
        <dbReference type="SAM" id="MobiDB-lite"/>
    </source>
</evidence>
<proteinExistence type="predicted"/>
<dbReference type="Pfam" id="PF01882">
    <property type="entry name" value="DUF58"/>
    <property type="match status" value="1"/>
</dbReference>
<comment type="caution">
    <text evidence="4">The sequence shown here is derived from an EMBL/GenBank/DDBJ whole genome shotgun (WGS) entry which is preliminary data.</text>
</comment>
<feature type="transmembrane region" description="Helical" evidence="2">
    <location>
        <begin position="12"/>
        <end position="28"/>
    </location>
</feature>
<feature type="region of interest" description="Disordered" evidence="1">
    <location>
        <begin position="179"/>
        <end position="201"/>
    </location>
</feature>
<dbReference type="RefSeq" id="WP_208098377.1">
    <property type="nucleotide sequence ID" value="NZ_JAGDYM010000013.1"/>
</dbReference>
<evidence type="ECO:0000259" key="3">
    <source>
        <dbReference type="Pfam" id="PF01882"/>
    </source>
</evidence>
<dbReference type="EMBL" id="JAGDYM010000013">
    <property type="protein sequence ID" value="MBO1902621.1"/>
    <property type="molecule type" value="Genomic_DNA"/>
</dbReference>
<accession>A0A939S8Z5</accession>
<name>A0A939S8Z5_9MICO</name>
<gene>
    <name evidence="4" type="ORF">J4H92_11745</name>
</gene>
<keyword evidence="2" id="KW-1133">Transmembrane helix</keyword>
<dbReference type="Proteomes" id="UP000664382">
    <property type="component" value="Unassembled WGS sequence"/>
</dbReference>
<feature type="domain" description="DUF58" evidence="3">
    <location>
        <begin position="200"/>
        <end position="288"/>
    </location>
</feature>
<evidence type="ECO:0000256" key="2">
    <source>
        <dbReference type="SAM" id="Phobius"/>
    </source>
</evidence>
<dbReference type="InterPro" id="IPR002881">
    <property type="entry name" value="DUF58"/>
</dbReference>
<keyword evidence="2" id="KW-0472">Membrane</keyword>
<feature type="transmembrane region" description="Helical" evidence="2">
    <location>
        <begin position="34"/>
        <end position="57"/>
    </location>
</feature>
<dbReference type="PANTHER" id="PTHR34351">
    <property type="entry name" value="SLR1927 PROTEIN-RELATED"/>
    <property type="match status" value="1"/>
</dbReference>
<organism evidence="4 5">
    <name type="scientific">Leucobacter weissii</name>
    <dbReference type="NCBI Taxonomy" id="1983706"/>
    <lineage>
        <taxon>Bacteria</taxon>
        <taxon>Bacillati</taxon>
        <taxon>Actinomycetota</taxon>
        <taxon>Actinomycetes</taxon>
        <taxon>Micrococcales</taxon>
        <taxon>Microbacteriaceae</taxon>
        <taxon>Leucobacter</taxon>
    </lineage>
</organism>
<evidence type="ECO:0000313" key="4">
    <source>
        <dbReference type="EMBL" id="MBO1902621.1"/>
    </source>
</evidence>